<comment type="caution">
    <text evidence="1">The sequence shown here is derived from an EMBL/GenBank/DDBJ whole genome shotgun (WGS) entry which is preliminary data.</text>
</comment>
<accession>S2DNY0</accession>
<proteinExistence type="predicted"/>
<dbReference type="Proteomes" id="UP000006073">
    <property type="component" value="Unassembled WGS sequence"/>
</dbReference>
<sequence>MYFRYILEGIAVYSHLSEKGISTSKYIFLPKSTAYDPESYLSEKPSDFMIVARTEMQICRLRKSFEKELIKSIPGFYPILINMIRSFQRDLLRWQMEIMELNSHQKYEALLGLYPNIGNILMSKDITGVLRISRSTLSTIKRTASEN</sequence>
<dbReference type="SUPFAM" id="SSF51206">
    <property type="entry name" value="cAMP-binding domain-like"/>
    <property type="match status" value="1"/>
</dbReference>
<evidence type="ECO:0000313" key="2">
    <source>
        <dbReference type="Proteomes" id="UP000006073"/>
    </source>
</evidence>
<keyword evidence="2" id="KW-1185">Reference proteome</keyword>
<name>S2DNY0_INDAL</name>
<evidence type="ECO:0008006" key="3">
    <source>
        <dbReference type="Google" id="ProtNLM"/>
    </source>
</evidence>
<dbReference type="STRING" id="1189612.A33Q_0898"/>
<dbReference type="EMBL" id="ALWO02000021">
    <property type="protein sequence ID" value="EOZ98915.1"/>
    <property type="molecule type" value="Genomic_DNA"/>
</dbReference>
<gene>
    <name evidence="1" type="ORF">A33Q_0898</name>
</gene>
<dbReference type="Gene3D" id="2.60.120.10">
    <property type="entry name" value="Jelly Rolls"/>
    <property type="match status" value="1"/>
</dbReference>
<evidence type="ECO:0000313" key="1">
    <source>
        <dbReference type="EMBL" id="EOZ98915.1"/>
    </source>
</evidence>
<protein>
    <recommendedName>
        <fullName evidence="3">cAMP-binding domain of CRP or a regulatory subunit of cAMP-dependent protein kinases</fullName>
    </recommendedName>
</protein>
<organism evidence="1 2">
    <name type="scientific">Indibacter alkaliphilus (strain CCUG 57479 / KCTC 22604 / LW1)</name>
    <dbReference type="NCBI Taxonomy" id="1189612"/>
    <lineage>
        <taxon>Bacteria</taxon>
        <taxon>Pseudomonadati</taxon>
        <taxon>Bacteroidota</taxon>
        <taxon>Cytophagia</taxon>
        <taxon>Cytophagales</taxon>
        <taxon>Cyclobacteriaceae</taxon>
    </lineage>
</organism>
<dbReference type="InterPro" id="IPR018490">
    <property type="entry name" value="cNMP-bd_dom_sf"/>
</dbReference>
<reference evidence="1 2" key="1">
    <citation type="journal article" date="2013" name="Genome Announc.">
        <title>Draft Genome Sequence of Indibacter alkaliphilus Strain LW1T, Isolated from Lonar Lake, a Haloalkaline Lake in the Buldana District of Maharashtra, India.</title>
        <authorList>
            <person name="Singh A."/>
            <person name="Kumar Jangir P."/>
            <person name="Sharma R."/>
            <person name="Singh A."/>
            <person name="Kumar Pinnaka A."/>
            <person name="Shivaji S."/>
        </authorList>
    </citation>
    <scope>NUCLEOTIDE SEQUENCE [LARGE SCALE GENOMIC DNA]</scope>
    <source>
        <strain evidence="2">CCUG 57479 / KCTC 22604 / LW1</strain>
    </source>
</reference>
<dbReference type="InterPro" id="IPR014710">
    <property type="entry name" value="RmlC-like_jellyroll"/>
</dbReference>
<dbReference type="AlphaFoldDB" id="S2DNY0"/>